<reference evidence="3" key="1">
    <citation type="submission" date="2018-01" db="EMBL/GenBank/DDBJ databases">
        <authorList>
            <person name="Mao J.F."/>
        </authorList>
    </citation>
    <scope>NUCLEOTIDE SEQUENCE</scope>
    <source>
        <strain evidence="3">Huo1</strain>
        <tissue evidence="3">Leaf</tissue>
    </source>
</reference>
<dbReference type="SUPFAM" id="SSF49785">
    <property type="entry name" value="Galactose-binding domain-like"/>
    <property type="match status" value="2"/>
</dbReference>
<dbReference type="Gene3D" id="2.60.120.260">
    <property type="entry name" value="Galactose-binding domain-like"/>
    <property type="match status" value="2"/>
</dbReference>
<dbReference type="PANTHER" id="PTHR31490">
    <property type="entry name" value="GLYCOSYL HYDROLASE"/>
    <property type="match status" value="1"/>
</dbReference>
<dbReference type="InterPro" id="IPR044846">
    <property type="entry name" value="GH10"/>
</dbReference>
<evidence type="ECO:0000256" key="1">
    <source>
        <dbReference type="ARBA" id="ARBA00022801"/>
    </source>
</evidence>
<comment type="caution">
    <text evidence="3">The sequence shown here is derived from an EMBL/GenBank/DDBJ whole genome shotgun (WGS) entry which is preliminary data.</text>
</comment>
<dbReference type="AlphaFoldDB" id="A0A8X8XB20"/>
<organism evidence="3">
    <name type="scientific">Salvia splendens</name>
    <name type="common">Scarlet sage</name>
    <dbReference type="NCBI Taxonomy" id="180675"/>
    <lineage>
        <taxon>Eukaryota</taxon>
        <taxon>Viridiplantae</taxon>
        <taxon>Streptophyta</taxon>
        <taxon>Embryophyta</taxon>
        <taxon>Tracheophyta</taxon>
        <taxon>Spermatophyta</taxon>
        <taxon>Magnoliopsida</taxon>
        <taxon>eudicotyledons</taxon>
        <taxon>Gunneridae</taxon>
        <taxon>Pentapetalae</taxon>
        <taxon>asterids</taxon>
        <taxon>lamiids</taxon>
        <taxon>Lamiales</taxon>
        <taxon>Lamiaceae</taxon>
        <taxon>Nepetoideae</taxon>
        <taxon>Mentheae</taxon>
        <taxon>Salviinae</taxon>
        <taxon>Salvia</taxon>
        <taxon>Salvia subgen. Calosphace</taxon>
        <taxon>core Calosphace</taxon>
    </lineage>
</organism>
<evidence type="ECO:0000313" key="3">
    <source>
        <dbReference type="EMBL" id="KAG6410138.1"/>
    </source>
</evidence>
<dbReference type="GO" id="GO:0005975">
    <property type="term" value="P:carbohydrate metabolic process"/>
    <property type="evidence" value="ECO:0007669"/>
    <property type="project" value="InterPro"/>
</dbReference>
<evidence type="ECO:0000313" key="4">
    <source>
        <dbReference type="Proteomes" id="UP000298416"/>
    </source>
</evidence>
<gene>
    <name evidence="3" type="ORF">SASPL_128188</name>
</gene>
<evidence type="ECO:0000259" key="2">
    <source>
        <dbReference type="Pfam" id="PF02018"/>
    </source>
</evidence>
<keyword evidence="4" id="KW-1185">Reference proteome</keyword>
<feature type="domain" description="CBM-cenC" evidence="2">
    <location>
        <begin position="265"/>
        <end position="356"/>
    </location>
</feature>
<dbReference type="PANTHER" id="PTHR31490:SF1">
    <property type="entry name" value="ENDO-1,4-BETA-XYLANASE 1"/>
    <property type="match status" value="1"/>
</dbReference>
<dbReference type="GO" id="GO:0004553">
    <property type="term" value="F:hydrolase activity, hydrolyzing O-glycosyl compounds"/>
    <property type="evidence" value="ECO:0007669"/>
    <property type="project" value="InterPro"/>
</dbReference>
<dbReference type="Pfam" id="PF02018">
    <property type="entry name" value="CBM_4_9"/>
    <property type="match status" value="2"/>
</dbReference>
<sequence>MQHLKPCKNLNFLLVTVEQPYSSAICGGVNNMEKQAMPMDLFFTEDFINRCVAYVTSEETAYSRGKSAKLSGHLAVVANRKECWQGLEQDITNRGFRFHRSLGEARMLLLAANSAPFGIILLEKSCYAAAAKPAPNIIINHDFSGGLHHWHPNWCFAYVTSEPTAHPRGLSGCFAVVANRKECWQGLEQDITNRVSAGSIYTIRAWVGVSSLQGATDVLATLRLESNFFAVSASASTDHWEKLEGSFSLPILPRCLAAAAKPAPNIIINHDFSGGLHHWHPNWCFAYVTSEPTAHPRGLSGCFAVVANRKECWQGLEQDITNRVSAGSIYTIRAWVGVSSLQGATDVLATLRLESNFFSVSYKFIAKASASMDH</sequence>
<dbReference type="InterPro" id="IPR003305">
    <property type="entry name" value="CenC_carb-bd"/>
</dbReference>
<feature type="domain" description="CBM-cenC" evidence="2">
    <location>
        <begin position="136"/>
        <end position="250"/>
    </location>
</feature>
<protein>
    <recommendedName>
        <fullName evidence="2">CBM-cenC domain-containing protein</fullName>
    </recommendedName>
</protein>
<dbReference type="Proteomes" id="UP000298416">
    <property type="component" value="Unassembled WGS sequence"/>
</dbReference>
<dbReference type="EMBL" id="PNBA02000010">
    <property type="protein sequence ID" value="KAG6410138.1"/>
    <property type="molecule type" value="Genomic_DNA"/>
</dbReference>
<dbReference type="InterPro" id="IPR008979">
    <property type="entry name" value="Galactose-bd-like_sf"/>
</dbReference>
<accession>A0A8X8XB20</accession>
<reference evidence="3" key="2">
    <citation type="submission" date="2020-08" db="EMBL/GenBank/DDBJ databases">
        <title>Plant Genome Project.</title>
        <authorList>
            <person name="Zhang R.-G."/>
        </authorList>
    </citation>
    <scope>NUCLEOTIDE SEQUENCE</scope>
    <source>
        <strain evidence="3">Huo1</strain>
        <tissue evidence="3">Leaf</tissue>
    </source>
</reference>
<keyword evidence="1" id="KW-0378">Hydrolase</keyword>
<proteinExistence type="predicted"/>
<name>A0A8X8XB20_SALSN</name>